<protein>
    <submittedName>
        <fullName evidence="1">Uncharacterized protein</fullName>
    </submittedName>
</protein>
<organism evidence="1">
    <name type="scientific">viral metagenome</name>
    <dbReference type="NCBI Taxonomy" id="1070528"/>
    <lineage>
        <taxon>unclassified sequences</taxon>
        <taxon>metagenomes</taxon>
        <taxon>organismal metagenomes</taxon>
    </lineage>
</organism>
<gene>
    <name evidence="1" type="ORF">TM448A03394_0005</name>
</gene>
<accession>A0A6H2A160</accession>
<sequence length="270" mass="27689">MGTSAKHRGWKLPAGQGYLAALYNSTEAYRILGTGIDFVGTTLTPDSARADIALAIGTRATEKDITMAAAASQHLDPIQVNLNIKGANPTSSSTFNTIYQLITHDTTDMTNIRLKCADWNIAIAKNILDAYVYQGEIGITAGAGNTVAIGNEACVLGLTMNAGATGTVTGLVRGIVILMSGSKMPANAAAVYVNVGGAATLTHGLLLATQTGTTLTNAIYIEQGGTVTNILKCDATSAAVVSTSTGGGTRSYSIRCAVGGVTGYLSLYTD</sequence>
<name>A0A6H2A160_9ZZZZ</name>
<dbReference type="EMBL" id="MT144411">
    <property type="protein sequence ID" value="QJA53307.1"/>
    <property type="molecule type" value="Genomic_DNA"/>
</dbReference>
<dbReference type="AlphaFoldDB" id="A0A6H2A160"/>
<reference evidence="1" key="1">
    <citation type="submission" date="2020-03" db="EMBL/GenBank/DDBJ databases">
        <title>The deep terrestrial virosphere.</title>
        <authorList>
            <person name="Holmfeldt K."/>
            <person name="Nilsson E."/>
            <person name="Simone D."/>
            <person name="Lopez-Fernandez M."/>
            <person name="Wu X."/>
            <person name="de Brujin I."/>
            <person name="Lundin D."/>
            <person name="Andersson A."/>
            <person name="Bertilsson S."/>
            <person name="Dopson M."/>
        </authorList>
    </citation>
    <scope>NUCLEOTIDE SEQUENCE</scope>
    <source>
        <strain evidence="1">TM448A03394</strain>
    </source>
</reference>
<evidence type="ECO:0000313" key="1">
    <source>
        <dbReference type="EMBL" id="QJA53307.1"/>
    </source>
</evidence>
<proteinExistence type="predicted"/>